<dbReference type="NCBIfam" id="TIGR03082">
    <property type="entry name" value="Gneg_AbrB_dup"/>
    <property type="match status" value="1"/>
</dbReference>
<dbReference type="PIRSF" id="PIRSF038991">
    <property type="entry name" value="Protein_AbrB"/>
    <property type="match status" value="1"/>
</dbReference>
<dbReference type="PANTHER" id="PTHR38457:SF1">
    <property type="entry name" value="REGULATOR ABRB-RELATED"/>
    <property type="match status" value="1"/>
</dbReference>
<feature type="transmembrane region" description="Helical" evidence="1">
    <location>
        <begin position="312"/>
        <end position="340"/>
    </location>
</feature>
<accession>A0A4U0YZQ8</accession>
<dbReference type="PANTHER" id="PTHR38457">
    <property type="entry name" value="REGULATOR ABRB-RELATED"/>
    <property type="match status" value="1"/>
</dbReference>
<feature type="transmembrane region" description="Helical" evidence="1">
    <location>
        <begin position="213"/>
        <end position="232"/>
    </location>
</feature>
<dbReference type="GO" id="GO:0016020">
    <property type="term" value="C:membrane"/>
    <property type="evidence" value="ECO:0007669"/>
    <property type="project" value="InterPro"/>
</dbReference>
<feature type="transmembrane region" description="Helical" evidence="1">
    <location>
        <begin position="27"/>
        <end position="51"/>
    </location>
</feature>
<feature type="transmembrane region" description="Helical" evidence="1">
    <location>
        <begin position="153"/>
        <end position="175"/>
    </location>
</feature>
<dbReference type="Proteomes" id="UP000306340">
    <property type="component" value="Unassembled WGS sequence"/>
</dbReference>
<dbReference type="EMBL" id="SWAU01000043">
    <property type="protein sequence ID" value="TKA97338.1"/>
    <property type="molecule type" value="Genomic_DNA"/>
</dbReference>
<reference evidence="2 3" key="1">
    <citation type="submission" date="2019-04" db="EMBL/GenBank/DDBJ databases">
        <title>Crypto-aerobic microbial life in anoxic (sulfidic) marine sediments.</title>
        <authorList>
            <person name="Bhattacharya S."/>
            <person name="Roy C."/>
            <person name="Mondal N."/>
            <person name="Sarkar J."/>
            <person name="Mandal S."/>
            <person name="Rameez M.J."/>
            <person name="Ghosh W."/>
        </authorList>
    </citation>
    <scope>NUCLEOTIDE SEQUENCE [LARGE SCALE GENOMIC DNA]</scope>
    <source>
        <strain evidence="2 3">SBBC</strain>
    </source>
</reference>
<evidence type="ECO:0000313" key="3">
    <source>
        <dbReference type="Proteomes" id="UP000306340"/>
    </source>
</evidence>
<sequence length="360" mass="36865">MSGVAPESWRSAAHWALLAGGSAGLSALFGIAHVPAALMLGPIVCGALLAMRGSQIRVARPPYLWGQAIAGTLIALNLDPAIVGRTVEIWPVVLAFVLLTLALACAVGLVAARLTGLDREVTVWGFLPGMAGTMIALAHERGIDSRMVAFIQILRLLMVIATMVVVGAALVGPPVPHDAGAPLPDALSTSVAMLLGLLGICVSRFAPIVPAGASLVPLVALVAGSLLTINGINVAPPYLLVAVAYFFLGAQVGLRFTPDMIRTGARAMPWLPVAGALLLVLCAGSGALLSVVAGVDLMSAMLATVPGSVDSIALIALSTGSDISFIMTLQTVRLFAVVLLGPPMARGMLALLRRLRPPEG</sequence>
<dbReference type="InterPro" id="IPR007820">
    <property type="entry name" value="AbrB_fam"/>
</dbReference>
<keyword evidence="1" id="KW-0812">Transmembrane</keyword>
<dbReference type="Pfam" id="PF05145">
    <property type="entry name" value="AbrB"/>
    <property type="match status" value="1"/>
</dbReference>
<protein>
    <submittedName>
        <fullName evidence="2">AbrB family transcriptional regulator</fullName>
    </submittedName>
</protein>
<comment type="caution">
    <text evidence="2">The sequence shown here is derived from an EMBL/GenBank/DDBJ whole genome shotgun (WGS) entry which is preliminary data.</text>
</comment>
<feature type="transmembrane region" description="Helical" evidence="1">
    <location>
        <begin position="269"/>
        <end position="292"/>
    </location>
</feature>
<evidence type="ECO:0000313" key="2">
    <source>
        <dbReference type="EMBL" id="TKA97338.1"/>
    </source>
</evidence>
<organism evidence="2 3">
    <name type="scientific">Cereibacter changlensis</name>
    <dbReference type="NCBI Taxonomy" id="402884"/>
    <lineage>
        <taxon>Bacteria</taxon>
        <taxon>Pseudomonadati</taxon>
        <taxon>Pseudomonadota</taxon>
        <taxon>Alphaproteobacteria</taxon>
        <taxon>Rhodobacterales</taxon>
        <taxon>Paracoccaceae</taxon>
        <taxon>Cereibacter</taxon>
    </lineage>
</organism>
<dbReference type="GO" id="GO:0010468">
    <property type="term" value="P:regulation of gene expression"/>
    <property type="evidence" value="ECO:0007669"/>
    <property type="project" value="InterPro"/>
</dbReference>
<dbReference type="RefSeq" id="WP_136791845.1">
    <property type="nucleotide sequence ID" value="NZ_SWAU01000043.1"/>
</dbReference>
<dbReference type="InterPro" id="IPR017516">
    <property type="entry name" value="AbrB_dup"/>
</dbReference>
<feature type="transmembrane region" description="Helical" evidence="1">
    <location>
        <begin position="89"/>
        <end position="112"/>
    </location>
</feature>
<dbReference type="AlphaFoldDB" id="A0A4U0YZQ8"/>
<keyword evidence="1" id="KW-0472">Membrane</keyword>
<evidence type="ECO:0000256" key="1">
    <source>
        <dbReference type="SAM" id="Phobius"/>
    </source>
</evidence>
<feature type="transmembrane region" description="Helical" evidence="1">
    <location>
        <begin position="238"/>
        <end position="257"/>
    </location>
</feature>
<feature type="transmembrane region" description="Helical" evidence="1">
    <location>
        <begin position="187"/>
        <end position="206"/>
    </location>
</feature>
<gene>
    <name evidence="2" type="ORF">FAZ78_06610</name>
</gene>
<proteinExistence type="predicted"/>
<keyword evidence="1" id="KW-1133">Transmembrane helix</keyword>
<name>A0A4U0YZQ8_9RHOB</name>